<dbReference type="InterPro" id="IPR007480">
    <property type="entry name" value="DUF529"/>
</dbReference>
<reference evidence="3 4" key="1">
    <citation type="journal article" date="2005" name="Science">
        <title>Genome of the host-cell transforming parasite Theileria annulata compared with T. parva.</title>
        <authorList>
            <person name="Pain A."/>
            <person name="Renauld H."/>
            <person name="Berriman M."/>
            <person name="Murphy L."/>
            <person name="Yeats C.A."/>
            <person name="Weir W."/>
            <person name="Kerhornou A."/>
            <person name="Aslett M."/>
            <person name="Bishop R."/>
            <person name="Bouchier C."/>
            <person name="Cochet M."/>
            <person name="Coulson R.M.R."/>
            <person name="Cronin A."/>
            <person name="de Villiers E.P."/>
            <person name="Fraser A."/>
            <person name="Fosker N."/>
            <person name="Gardner M."/>
            <person name="Goble A."/>
            <person name="Griffiths-Jones S."/>
            <person name="Harris D.E."/>
            <person name="Katzer F."/>
            <person name="Larke N."/>
            <person name="Lord A."/>
            <person name="Maser P."/>
            <person name="McKellar S."/>
            <person name="Mooney P."/>
            <person name="Morton F."/>
            <person name="Nene V."/>
            <person name="O'Neil S."/>
            <person name="Price C."/>
            <person name="Quail M.A."/>
            <person name="Rabbinowitsch E."/>
            <person name="Rawlings N.D."/>
            <person name="Rutter S."/>
            <person name="Saunders D."/>
            <person name="Seeger K."/>
            <person name="Shah T."/>
            <person name="Squares R."/>
            <person name="Squares S."/>
            <person name="Tivey A."/>
            <person name="Walker A.R."/>
            <person name="Woodward J."/>
            <person name="Dobbelaere D.A.E."/>
            <person name="Langsley G."/>
            <person name="Rajandream M.A."/>
            <person name="McKeever D."/>
            <person name="Shiels B."/>
            <person name="Tait A."/>
            <person name="Barrell B.G."/>
            <person name="Hall N."/>
        </authorList>
    </citation>
    <scope>NUCLEOTIDE SEQUENCE [LARGE SCALE GENOMIC DNA]</scope>
    <source>
        <strain evidence="4">Ankara</strain>
    </source>
</reference>
<gene>
    <name evidence="3" type="ORF">TA09775</name>
</gene>
<dbReference type="EMBL" id="CR940353">
    <property type="protein sequence ID" value="CAI76924.1"/>
    <property type="molecule type" value="Genomic_DNA"/>
</dbReference>
<feature type="compositionally biased region" description="Polar residues" evidence="1">
    <location>
        <begin position="766"/>
        <end position="786"/>
    </location>
</feature>
<evidence type="ECO:0000313" key="4">
    <source>
        <dbReference type="Proteomes" id="UP000001950"/>
    </source>
</evidence>
<evidence type="ECO:0000256" key="2">
    <source>
        <dbReference type="SAM" id="SignalP"/>
    </source>
</evidence>
<dbReference type="STRING" id="5874.Q4U8C9"/>
<dbReference type="RefSeq" id="XP_953549.1">
    <property type="nucleotide sequence ID" value="XM_948456.1"/>
</dbReference>
<feature type="compositionally biased region" description="Low complexity" evidence="1">
    <location>
        <begin position="67"/>
        <end position="91"/>
    </location>
</feature>
<feature type="region of interest" description="Disordered" evidence="1">
    <location>
        <begin position="727"/>
        <end position="786"/>
    </location>
</feature>
<dbReference type="VEuPathDB" id="PiroplasmaDB:TA09775"/>
<evidence type="ECO:0000313" key="3">
    <source>
        <dbReference type="EMBL" id="CAI76924.1"/>
    </source>
</evidence>
<dbReference type="InParanoid" id="Q4U8C9"/>
<feature type="compositionally biased region" description="Low complexity" evidence="1">
    <location>
        <begin position="104"/>
        <end position="129"/>
    </location>
</feature>
<feature type="chain" id="PRO_5004244823" evidence="2">
    <location>
        <begin position="26"/>
        <end position="786"/>
    </location>
</feature>
<name>Q4U8C9_THEAN</name>
<feature type="compositionally biased region" description="Low complexity" evidence="1">
    <location>
        <begin position="46"/>
        <end position="55"/>
    </location>
</feature>
<organism evidence="3 4">
    <name type="scientific">Theileria annulata</name>
    <dbReference type="NCBI Taxonomy" id="5874"/>
    <lineage>
        <taxon>Eukaryota</taxon>
        <taxon>Sar</taxon>
        <taxon>Alveolata</taxon>
        <taxon>Apicomplexa</taxon>
        <taxon>Aconoidasida</taxon>
        <taxon>Piroplasmida</taxon>
        <taxon>Theileriidae</taxon>
        <taxon>Theileria</taxon>
    </lineage>
</organism>
<dbReference type="OrthoDB" id="10570533at2759"/>
<feature type="signal peptide" evidence="2">
    <location>
        <begin position="1"/>
        <end position="25"/>
    </location>
</feature>
<sequence>MKKWTITVNLLFYITFLNQWNYVESHPTSSSRGIPSADGNPTRGQTSTTKSSSTTPEIGTGTKVKPSSHPASSGSRSTPTTTTSGCTQPSRAGSTIPAKTQPAKPTSTPTSGSTTPTSQSSSGTGKSQQRQSITSTNPGNEGTLVTLDISKSKDTNQLDYKKDGNFRTYTPKPNHLFTKIVKKDLDLWNAKPEDHGLKAVLMGSKKEPKYLALLLQSGNFLLLYKSGKNKPWQDITSQRHDVSLLKFLGENDTVLTSSDYKVDLVDLLFTYTFNSGVNCNKITYDDTPVWTHTDDKSFQSLKSIALDLPSNQFSVTNTSNNKKELTTKVALDINTTQSTNEFDYTDKNGVVTYTTKDNHVFSKVFKKRIIRNLVIWESKDNLYARLASIRFTKGINTLDSKSGILALLLTNNTFTLFHHFAGTWTNITSNRHDVTKLKFLGESDNELKSTDYSVTIVFLSYEITFNDGVKCKKIIYDNNMLWSHTDNSKFSSLKSFSLGLVSNNFYVINNENESKKLEFKPAPITAAVTTLESVTKPAEPTKITLDIQNSQSTSQYDYTDKNGVVTFIPNDGHVFSKVSQGTKVVWQSKDDVNGTLVRIKVTKNFKYLVVLLTNNMFTLFKLDGNNWTNITSNRHDVSKLKFFGESDNELKSTDYSVTIVFLSYEITFNDGVKCKKITYSNNLLWRPTDDPKFGEIKSLSLGLSKDKFFLKNQFDGLKKIEKDFKHITTPASQSRSGKPANTPPSGATEPPKTSSATPASHPARSGSKSTPTTQQKGDGTQPSRTS</sequence>
<dbReference type="eggNOG" id="ENOG502QU51">
    <property type="taxonomic scope" value="Eukaryota"/>
</dbReference>
<dbReference type="KEGG" id="tan:TA09775"/>
<feature type="region of interest" description="Disordered" evidence="1">
    <location>
        <begin position="25"/>
        <end position="150"/>
    </location>
</feature>
<accession>Q4U8C9</accession>
<keyword evidence="2" id="KW-0732">Signal</keyword>
<feature type="compositionally biased region" description="Polar residues" evidence="1">
    <location>
        <begin position="130"/>
        <end position="140"/>
    </location>
</feature>
<protein>
    <submittedName>
        <fullName evidence="3">SfiI-subtelomeric related protein family member, putative</fullName>
    </submittedName>
</protein>
<dbReference type="OMA" id="RNEERIW"/>
<evidence type="ECO:0000256" key="1">
    <source>
        <dbReference type="SAM" id="MobiDB-lite"/>
    </source>
</evidence>
<proteinExistence type="predicted"/>
<dbReference type="GeneID" id="3863293"/>
<dbReference type="Proteomes" id="UP000001950">
    <property type="component" value="Chromosome 4"/>
</dbReference>
<keyword evidence="4" id="KW-1185">Reference proteome</keyword>
<dbReference type="Pfam" id="PF04385">
    <property type="entry name" value="FAINT"/>
    <property type="match status" value="5"/>
</dbReference>
<dbReference type="AlphaFoldDB" id="Q4U8C9"/>